<evidence type="ECO:0000256" key="15">
    <source>
        <dbReference type="HAMAP-Rule" id="MF_02003"/>
    </source>
</evidence>
<dbReference type="InterPro" id="IPR009080">
    <property type="entry name" value="tRNAsynth_Ia_anticodon-bd"/>
</dbReference>
<dbReference type="Proteomes" id="UP000824232">
    <property type="component" value="Unassembled WGS sequence"/>
</dbReference>
<evidence type="ECO:0000256" key="8">
    <source>
        <dbReference type="ARBA" id="ARBA00022741"/>
    </source>
</evidence>
<dbReference type="FunFam" id="3.40.50.620:FF:000075">
    <property type="entry name" value="Isoleucine--tRNA ligase"/>
    <property type="match status" value="1"/>
</dbReference>
<dbReference type="Gene3D" id="3.40.50.620">
    <property type="entry name" value="HUPs"/>
    <property type="match status" value="2"/>
</dbReference>
<feature type="short sequence motif" description="'KMSKS' region" evidence="15">
    <location>
        <begin position="588"/>
        <end position="592"/>
    </location>
</feature>
<dbReference type="GO" id="GO:0000049">
    <property type="term" value="F:tRNA binding"/>
    <property type="evidence" value="ECO:0007669"/>
    <property type="project" value="InterPro"/>
</dbReference>
<dbReference type="AlphaFoldDB" id="A0A9D1DUS2"/>
<dbReference type="InterPro" id="IPR002300">
    <property type="entry name" value="aa-tRNA-synth_Ia"/>
</dbReference>
<evidence type="ECO:0000256" key="14">
    <source>
        <dbReference type="ARBA" id="ARBA00048359"/>
    </source>
</evidence>
<keyword evidence="9 15" id="KW-0862">Zinc</keyword>
<dbReference type="InterPro" id="IPR023586">
    <property type="entry name" value="Ile-tRNA-ligase_type2"/>
</dbReference>
<keyword evidence="11 15" id="KW-0648">Protein biosynthesis</keyword>
<keyword evidence="7 15" id="KW-0479">Metal-binding</keyword>
<evidence type="ECO:0000259" key="16">
    <source>
        <dbReference type="Pfam" id="PF00133"/>
    </source>
</evidence>
<dbReference type="InterPro" id="IPR033709">
    <property type="entry name" value="Anticodon_Ile_ABEc"/>
</dbReference>
<dbReference type="CDD" id="cd00818">
    <property type="entry name" value="IleRS_core"/>
    <property type="match status" value="1"/>
</dbReference>
<dbReference type="Pfam" id="PF08264">
    <property type="entry name" value="Anticodon_1"/>
    <property type="match status" value="1"/>
</dbReference>
<evidence type="ECO:0000259" key="17">
    <source>
        <dbReference type="Pfam" id="PF08264"/>
    </source>
</evidence>
<evidence type="ECO:0000256" key="9">
    <source>
        <dbReference type="ARBA" id="ARBA00022833"/>
    </source>
</evidence>
<evidence type="ECO:0000256" key="5">
    <source>
        <dbReference type="ARBA" id="ARBA00022490"/>
    </source>
</evidence>
<dbReference type="HAMAP" id="MF_02003">
    <property type="entry name" value="Ile_tRNA_synth_type2"/>
    <property type="match status" value="1"/>
</dbReference>
<dbReference type="GO" id="GO:0002161">
    <property type="term" value="F:aminoacyl-tRNA deacylase activity"/>
    <property type="evidence" value="ECO:0007669"/>
    <property type="project" value="InterPro"/>
</dbReference>
<dbReference type="InterPro" id="IPR002301">
    <property type="entry name" value="Ile-tRNA-ligase"/>
</dbReference>
<keyword evidence="6 15" id="KW-0436">Ligase</keyword>
<comment type="subcellular location">
    <subcellularLocation>
        <location evidence="2 15">Cytoplasm</location>
    </subcellularLocation>
</comment>
<evidence type="ECO:0000313" key="19">
    <source>
        <dbReference type="Proteomes" id="UP000824232"/>
    </source>
</evidence>
<dbReference type="GO" id="GO:0004822">
    <property type="term" value="F:isoleucine-tRNA ligase activity"/>
    <property type="evidence" value="ECO:0007669"/>
    <property type="project" value="UniProtKB-UniRule"/>
</dbReference>
<keyword evidence="12 15" id="KW-0030">Aminoacyl-tRNA synthetase</keyword>
<organism evidence="18 19">
    <name type="scientific">Candidatus Onthousia excrementipullorum</name>
    <dbReference type="NCBI Taxonomy" id="2840884"/>
    <lineage>
        <taxon>Bacteria</taxon>
        <taxon>Bacillati</taxon>
        <taxon>Bacillota</taxon>
        <taxon>Bacilli</taxon>
        <taxon>Candidatus Onthousia</taxon>
    </lineage>
</organism>
<dbReference type="InterPro" id="IPR013155">
    <property type="entry name" value="M/V/L/I-tRNA-synth_anticd-bd"/>
</dbReference>
<dbReference type="InterPro" id="IPR009008">
    <property type="entry name" value="Val/Leu/Ile-tRNA-synth_edit"/>
</dbReference>
<evidence type="ECO:0000313" key="18">
    <source>
        <dbReference type="EMBL" id="HIR59381.1"/>
    </source>
</evidence>
<dbReference type="EMBL" id="DVHC01000052">
    <property type="protein sequence ID" value="HIR59381.1"/>
    <property type="molecule type" value="Genomic_DNA"/>
</dbReference>
<sequence>MAFKELKKGKTHDIEMDILKTWEKMDILKQCIDNREGKENFVFYDGPATANGKPGLHHMMAKFLKDTFCKYKTMQGYRVLRKVGWDTHGLPVELQVEKELGFSNKKDIEEYGIKEFNQKCRESVWENEKAFSDLTKEMGQFIDLEHPYVTYDNNYIETEWWILKKFFDEGLFYEGHKILPYCTRCGTGLASHEVAQGYKEVTANTVIVPMKKKGEDVYFLVWTTTPWTLISNVALCVNPREEYVLVESQGNKFIVGKKLASKVLGDDYKVLEEYSGKNLEYMEYEQLIPSLKVDKKAFFVTVDDYVTMEDGTGIVHIAPAFGQDDYNVGKKYNLPVLNPVGEDGKYTEGLWKGMRVFDADLEVIKYLKENGKLFKKIKMTHNYPHCWRCDTPLLYYAKPSYYLEVTKIKDQVVKNNNGVNWYPAFVGEKRFGNWLLNMNDWAISRNRYWGTPLPLWKCSCGHQEMIGSRAELVEKAIEDIDETIELHRPYVDDIHIKCPECGKEMSRVSEVIDCWFDSGSMPFAQYHYPFENKELFEDQFPADFICEGIDQTRGWFYTLMLISTFVTGKSPYKNVLVNDLLLDKYGKKMSKSKGNIVKPFDLMNEFGSDVIRFYLPYVSPVWTPIKFDNDGLKEVNSKYLSTLKNAYSFFEMYANADKVDPREYNVPVNDRDITDKWLLSRLNNTLSLVTKAYDEYDLNKVVHYIVDFLNDDFSNWYIRSNRKRFWDSELTESKKAVYQTTYEVLLTLCEMAAPVTPFVTEEIYRNLTDGKSVHLADFPKVDESLISSELENRMSVVRDICSLGRNAREDVSIKVRQPLHFIIVPKVFESVVGELESIILEELNVKEVVYEDDMSLYMDYIVKPNFRVVGKMFGSDIKAFGELVSKFDINDVNQIKSGYYTTEFLGKELKITEDMITTTLKNKEGYCASSNGNISVVLDTTLTDDLILEGLAREVVRKVQSLRKEADFVITDRINLYYNGEDIIDVMLDKYMNYVKEETLSIEVIKDESLDKNIPVNDLMMGLKVERRKK</sequence>
<evidence type="ECO:0000256" key="13">
    <source>
        <dbReference type="ARBA" id="ARBA00025217"/>
    </source>
</evidence>
<evidence type="ECO:0000256" key="3">
    <source>
        <dbReference type="ARBA" id="ARBA00007078"/>
    </source>
</evidence>
<evidence type="ECO:0000256" key="6">
    <source>
        <dbReference type="ARBA" id="ARBA00022598"/>
    </source>
</evidence>
<dbReference type="FunFam" id="3.40.50.620:FF:000063">
    <property type="entry name" value="Isoleucine--tRNA ligase"/>
    <property type="match status" value="1"/>
</dbReference>
<name>A0A9D1DUS2_9FIRM</name>
<dbReference type="CDD" id="cd07961">
    <property type="entry name" value="Anticodon_Ia_Ile_ABEc"/>
    <property type="match status" value="1"/>
</dbReference>
<feature type="binding site" evidence="15">
    <location>
        <position position="591"/>
    </location>
    <ligand>
        <name>ATP</name>
        <dbReference type="ChEBI" id="CHEBI:30616"/>
    </ligand>
</feature>
<dbReference type="Pfam" id="PF00133">
    <property type="entry name" value="tRNA-synt_1"/>
    <property type="match status" value="1"/>
</dbReference>
<dbReference type="SUPFAM" id="SSF50677">
    <property type="entry name" value="ValRS/IleRS/LeuRS editing domain"/>
    <property type="match status" value="1"/>
</dbReference>
<accession>A0A9D1DUS2</accession>
<dbReference type="Gene3D" id="1.10.730.10">
    <property type="entry name" value="Isoleucyl-tRNA Synthetase, Domain 1"/>
    <property type="match status" value="1"/>
</dbReference>
<evidence type="ECO:0000256" key="7">
    <source>
        <dbReference type="ARBA" id="ARBA00022723"/>
    </source>
</evidence>
<gene>
    <name evidence="15" type="primary">ileS</name>
    <name evidence="18" type="ORF">IAB38_04955</name>
</gene>
<keyword evidence="8 15" id="KW-0547">Nucleotide-binding</keyword>
<reference evidence="18" key="1">
    <citation type="submission" date="2020-10" db="EMBL/GenBank/DDBJ databases">
        <authorList>
            <person name="Gilroy R."/>
        </authorList>
    </citation>
    <scope>NUCLEOTIDE SEQUENCE</scope>
    <source>
        <strain evidence="18">CHK184-20233</strain>
    </source>
</reference>
<feature type="domain" description="Methionyl/Valyl/Leucyl/Isoleucyl-tRNA synthetase anticodon-binding" evidence="17">
    <location>
        <begin position="675"/>
        <end position="822"/>
    </location>
</feature>
<proteinExistence type="inferred from homology"/>
<dbReference type="Pfam" id="PF19302">
    <property type="entry name" value="DUF5915"/>
    <property type="match status" value="1"/>
</dbReference>
<dbReference type="EC" id="6.1.1.5" evidence="15"/>
<comment type="similarity">
    <text evidence="3 15">Belongs to the class-I aminoacyl-tRNA synthetase family. IleS type 2 subfamily.</text>
</comment>
<comment type="domain">
    <text evidence="15">IleRS has two distinct active sites: one for aminoacylation and one for editing. The misactivated valine is translocated from the active site to the editing site, which sterically excludes the correctly activated isoleucine. The single editing site contains two valyl binding pockets, one specific for each substrate (Val-AMP or Val-tRNA(Ile)).</text>
</comment>
<dbReference type="GO" id="GO:0008270">
    <property type="term" value="F:zinc ion binding"/>
    <property type="evidence" value="ECO:0007669"/>
    <property type="project" value="UniProtKB-UniRule"/>
</dbReference>
<evidence type="ECO:0000256" key="1">
    <source>
        <dbReference type="ARBA" id="ARBA00001947"/>
    </source>
</evidence>
<reference evidence="18" key="2">
    <citation type="journal article" date="2021" name="PeerJ">
        <title>Extensive microbial diversity within the chicken gut microbiome revealed by metagenomics and culture.</title>
        <authorList>
            <person name="Gilroy R."/>
            <person name="Ravi A."/>
            <person name="Getino M."/>
            <person name="Pursley I."/>
            <person name="Horton D.L."/>
            <person name="Alikhan N.F."/>
            <person name="Baker D."/>
            <person name="Gharbi K."/>
            <person name="Hall N."/>
            <person name="Watson M."/>
            <person name="Adriaenssens E.M."/>
            <person name="Foster-Nyarko E."/>
            <person name="Jarju S."/>
            <person name="Secka A."/>
            <person name="Antonio M."/>
            <person name="Oren A."/>
            <person name="Chaudhuri R.R."/>
            <person name="La Ragione R."/>
            <person name="Hildebrand F."/>
            <person name="Pallen M.J."/>
        </authorList>
    </citation>
    <scope>NUCLEOTIDE SEQUENCE</scope>
    <source>
        <strain evidence="18">CHK184-20233</strain>
    </source>
</reference>
<feature type="short sequence motif" description="'HIGH' region" evidence="15">
    <location>
        <begin position="48"/>
        <end position="58"/>
    </location>
</feature>
<comment type="catalytic activity">
    <reaction evidence="14 15">
        <text>tRNA(Ile) + L-isoleucine + ATP = L-isoleucyl-tRNA(Ile) + AMP + diphosphate</text>
        <dbReference type="Rhea" id="RHEA:11060"/>
        <dbReference type="Rhea" id="RHEA-COMP:9666"/>
        <dbReference type="Rhea" id="RHEA-COMP:9695"/>
        <dbReference type="ChEBI" id="CHEBI:30616"/>
        <dbReference type="ChEBI" id="CHEBI:33019"/>
        <dbReference type="ChEBI" id="CHEBI:58045"/>
        <dbReference type="ChEBI" id="CHEBI:78442"/>
        <dbReference type="ChEBI" id="CHEBI:78528"/>
        <dbReference type="ChEBI" id="CHEBI:456215"/>
        <dbReference type="EC" id="6.1.1.5"/>
    </reaction>
</comment>
<dbReference type="PANTHER" id="PTHR42780:SF1">
    <property type="entry name" value="ISOLEUCINE--TRNA LIGASE, CYTOPLASMIC"/>
    <property type="match status" value="1"/>
</dbReference>
<comment type="function">
    <text evidence="13 15">Catalyzes the attachment of isoleucine to tRNA(Ile). As IleRS can inadvertently accommodate and process structurally similar amino acids such as valine, to avoid such errors it has two additional distinct tRNA(Ile)-dependent editing activities. One activity is designated as 'pretransfer' editing and involves the hydrolysis of activated Val-AMP. The other activity is designated 'posttransfer' editing and involves deacylation of mischarged Val-tRNA(Ile).</text>
</comment>
<dbReference type="GO" id="GO:0006428">
    <property type="term" value="P:isoleucyl-tRNA aminoacylation"/>
    <property type="evidence" value="ECO:0007669"/>
    <property type="project" value="UniProtKB-UniRule"/>
</dbReference>
<feature type="domain" description="Aminoacyl-tRNA synthetase class Ia" evidence="16">
    <location>
        <begin position="18"/>
        <end position="622"/>
    </location>
</feature>
<keyword evidence="5 15" id="KW-0963">Cytoplasm</keyword>
<dbReference type="PANTHER" id="PTHR42780">
    <property type="entry name" value="SOLEUCYL-TRNA SYNTHETASE"/>
    <property type="match status" value="1"/>
</dbReference>
<evidence type="ECO:0000256" key="4">
    <source>
        <dbReference type="ARBA" id="ARBA00011245"/>
    </source>
</evidence>
<keyword evidence="10 15" id="KW-0067">ATP-binding</keyword>
<comment type="cofactor">
    <cofactor evidence="1 15">
        <name>Zn(2+)</name>
        <dbReference type="ChEBI" id="CHEBI:29105"/>
    </cofactor>
</comment>
<evidence type="ECO:0000256" key="2">
    <source>
        <dbReference type="ARBA" id="ARBA00004496"/>
    </source>
</evidence>
<dbReference type="SUPFAM" id="SSF52374">
    <property type="entry name" value="Nucleotidylyl transferase"/>
    <property type="match status" value="1"/>
</dbReference>
<evidence type="ECO:0000256" key="10">
    <source>
        <dbReference type="ARBA" id="ARBA00022840"/>
    </source>
</evidence>
<evidence type="ECO:0000256" key="12">
    <source>
        <dbReference type="ARBA" id="ARBA00023146"/>
    </source>
</evidence>
<dbReference type="SUPFAM" id="SSF47323">
    <property type="entry name" value="Anticodon-binding domain of a subclass of class I aminoacyl-tRNA synthetases"/>
    <property type="match status" value="1"/>
</dbReference>
<comment type="caution">
    <text evidence="18">The sequence shown here is derived from an EMBL/GenBank/DDBJ whole genome shotgun (WGS) entry which is preliminary data.</text>
</comment>
<evidence type="ECO:0000256" key="11">
    <source>
        <dbReference type="ARBA" id="ARBA00022917"/>
    </source>
</evidence>
<dbReference type="NCBIfam" id="TIGR00392">
    <property type="entry name" value="ileS"/>
    <property type="match status" value="1"/>
</dbReference>
<dbReference type="InterPro" id="IPR014729">
    <property type="entry name" value="Rossmann-like_a/b/a_fold"/>
</dbReference>
<dbReference type="GO" id="GO:0005524">
    <property type="term" value="F:ATP binding"/>
    <property type="evidence" value="ECO:0007669"/>
    <property type="project" value="UniProtKB-UniRule"/>
</dbReference>
<dbReference type="GO" id="GO:0005737">
    <property type="term" value="C:cytoplasm"/>
    <property type="evidence" value="ECO:0007669"/>
    <property type="project" value="UniProtKB-SubCell"/>
</dbReference>
<dbReference type="PRINTS" id="PR00984">
    <property type="entry name" value="TRNASYNTHILE"/>
</dbReference>
<comment type="subunit">
    <text evidence="4 15">Monomer.</text>
</comment>
<protein>
    <recommendedName>
        <fullName evidence="15">Isoleucine--tRNA ligase</fullName>
        <ecNumber evidence="15">6.1.1.5</ecNumber>
    </recommendedName>
    <alternativeName>
        <fullName evidence="15">Isoleucyl-tRNA synthetase</fullName>
        <shortName evidence="15">IleRS</shortName>
    </alternativeName>
</protein>